<comment type="caution">
    <text evidence="2">The sequence shown here is derived from an EMBL/GenBank/DDBJ whole genome shotgun (WGS) entry which is preliminary data.</text>
</comment>
<gene>
    <name evidence="2" type="ORF">PIB30_075350</name>
</gene>
<organism evidence="2 3">
    <name type="scientific">Stylosanthes scabra</name>
    <dbReference type="NCBI Taxonomy" id="79078"/>
    <lineage>
        <taxon>Eukaryota</taxon>
        <taxon>Viridiplantae</taxon>
        <taxon>Streptophyta</taxon>
        <taxon>Embryophyta</taxon>
        <taxon>Tracheophyta</taxon>
        <taxon>Spermatophyta</taxon>
        <taxon>Magnoliopsida</taxon>
        <taxon>eudicotyledons</taxon>
        <taxon>Gunneridae</taxon>
        <taxon>Pentapetalae</taxon>
        <taxon>rosids</taxon>
        <taxon>fabids</taxon>
        <taxon>Fabales</taxon>
        <taxon>Fabaceae</taxon>
        <taxon>Papilionoideae</taxon>
        <taxon>50 kb inversion clade</taxon>
        <taxon>dalbergioids sensu lato</taxon>
        <taxon>Dalbergieae</taxon>
        <taxon>Pterocarpus clade</taxon>
        <taxon>Stylosanthes</taxon>
    </lineage>
</organism>
<sequence>MNKLVISKRASPQLTQSLQDKESIAHRGDAAADGATYYEPLRSRSSSGGVGLSSTAQAPLPPRSPPQQPDCLSADDDDNYEDA</sequence>
<reference evidence="2 3" key="1">
    <citation type="journal article" date="2023" name="Plants (Basel)">
        <title>Bridging the Gap: Combining Genomics and Transcriptomics Approaches to Understand Stylosanthes scabra, an Orphan Legume from the Brazilian Caatinga.</title>
        <authorList>
            <person name="Ferreira-Neto J.R.C."/>
            <person name="da Silva M.D."/>
            <person name="Binneck E."/>
            <person name="de Melo N.F."/>
            <person name="da Silva R.H."/>
            <person name="de Melo A.L.T.M."/>
            <person name="Pandolfi V."/>
            <person name="Bustamante F.O."/>
            <person name="Brasileiro-Vidal A.C."/>
            <person name="Benko-Iseppon A.M."/>
        </authorList>
    </citation>
    <scope>NUCLEOTIDE SEQUENCE [LARGE SCALE GENOMIC DNA]</scope>
    <source>
        <tissue evidence="2">Leaves</tissue>
    </source>
</reference>
<name>A0ABU6YQ90_9FABA</name>
<feature type="compositionally biased region" description="Basic and acidic residues" evidence="1">
    <location>
        <begin position="19"/>
        <end position="30"/>
    </location>
</feature>
<evidence type="ECO:0000313" key="2">
    <source>
        <dbReference type="EMBL" id="MED6211601.1"/>
    </source>
</evidence>
<proteinExistence type="predicted"/>
<feature type="compositionally biased region" description="Low complexity" evidence="1">
    <location>
        <begin position="43"/>
        <end position="58"/>
    </location>
</feature>
<dbReference type="EMBL" id="JASCZI010242613">
    <property type="protein sequence ID" value="MED6211601.1"/>
    <property type="molecule type" value="Genomic_DNA"/>
</dbReference>
<accession>A0ABU6YQ90</accession>
<feature type="region of interest" description="Disordered" evidence="1">
    <location>
        <begin position="1"/>
        <end position="83"/>
    </location>
</feature>
<feature type="compositionally biased region" description="Acidic residues" evidence="1">
    <location>
        <begin position="73"/>
        <end position="83"/>
    </location>
</feature>
<protein>
    <submittedName>
        <fullName evidence="2">Uncharacterized protein</fullName>
    </submittedName>
</protein>
<dbReference type="Proteomes" id="UP001341840">
    <property type="component" value="Unassembled WGS sequence"/>
</dbReference>
<feature type="compositionally biased region" description="Pro residues" evidence="1">
    <location>
        <begin position="59"/>
        <end position="68"/>
    </location>
</feature>
<evidence type="ECO:0000256" key="1">
    <source>
        <dbReference type="SAM" id="MobiDB-lite"/>
    </source>
</evidence>
<keyword evidence="3" id="KW-1185">Reference proteome</keyword>
<evidence type="ECO:0000313" key="3">
    <source>
        <dbReference type="Proteomes" id="UP001341840"/>
    </source>
</evidence>